<dbReference type="GO" id="GO:0005759">
    <property type="term" value="C:mitochondrial matrix"/>
    <property type="evidence" value="ECO:0007669"/>
    <property type="project" value="TreeGrafter"/>
</dbReference>
<comment type="similarity">
    <text evidence="1">Belongs to the mTERF family.</text>
</comment>
<name>A0A1B0CAM7_LUTLO</name>
<dbReference type="GO" id="GO:0003676">
    <property type="term" value="F:nucleic acid binding"/>
    <property type="evidence" value="ECO:0007669"/>
    <property type="project" value="InterPro"/>
</dbReference>
<dbReference type="Pfam" id="PF02536">
    <property type="entry name" value="mTERF"/>
    <property type="match status" value="1"/>
</dbReference>
<dbReference type="SMART" id="SM00733">
    <property type="entry name" value="Mterf"/>
    <property type="match status" value="4"/>
</dbReference>
<dbReference type="PANTHER" id="PTHR15437:SF6">
    <property type="entry name" value="TRANSCRIPTION TERMINATION FACTOR, MITOCHONDRIAL"/>
    <property type="match status" value="1"/>
</dbReference>
<dbReference type="Gene3D" id="1.25.70.10">
    <property type="entry name" value="Transcription termination factor 3, mitochondrial"/>
    <property type="match status" value="1"/>
</dbReference>
<accession>A0A1B0CAM7</accession>
<protein>
    <recommendedName>
        <fullName evidence="5">Transcription termination factor</fullName>
    </recommendedName>
</protein>
<evidence type="ECO:0008006" key="5">
    <source>
        <dbReference type="Google" id="ProtNLM"/>
    </source>
</evidence>
<dbReference type="InterPro" id="IPR003690">
    <property type="entry name" value="MTERF"/>
</dbReference>
<dbReference type="AlphaFoldDB" id="A0A1B0CAM7"/>
<evidence type="ECO:0000256" key="1">
    <source>
        <dbReference type="ARBA" id="ARBA00007692"/>
    </source>
</evidence>
<dbReference type="VEuPathDB" id="VectorBase:LLONM1_010508"/>
<proteinExistence type="inferred from homology"/>
<dbReference type="InterPro" id="IPR038538">
    <property type="entry name" value="MTERF_sf"/>
</dbReference>
<dbReference type="PANTHER" id="PTHR15437">
    <property type="entry name" value="TRANSCRIPTION TERMINATION FACTOR, MITOCHONDRIAL"/>
    <property type="match status" value="1"/>
</dbReference>
<dbReference type="Proteomes" id="UP000092461">
    <property type="component" value="Unassembled WGS sequence"/>
</dbReference>
<organism evidence="3 4">
    <name type="scientific">Lutzomyia longipalpis</name>
    <name type="common">Sand fly</name>
    <dbReference type="NCBI Taxonomy" id="7200"/>
    <lineage>
        <taxon>Eukaryota</taxon>
        <taxon>Metazoa</taxon>
        <taxon>Ecdysozoa</taxon>
        <taxon>Arthropoda</taxon>
        <taxon>Hexapoda</taxon>
        <taxon>Insecta</taxon>
        <taxon>Pterygota</taxon>
        <taxon>Neoptera</taxon>
        <taxon>Endopterygota</taxon>
        <taxon>Diptera</taxon>
        <taxon>Nematocera</taxon>
        <taxon>Psychodoidea</taxon>
        <taxon>Psychodidae</taxon>
        <taxon>Lutzomyia</taxon>
        <taxon>Lutzomyia</taxon>
    </lineage>
</organism>
<evidence type="ECO:0000313" key="3">
    <source>
        <dbReference type="EnsemblMetazoa" id="LLOJ001089-PA"/>
    </source>
</evidence>
<sequence length="403" mass="47177">MLPIVLKISRITPKVTSMPRIVRLLASSRSLGTFQPVQGVQGIDDISDPTIGQNFEDFSLRKSNKLYVIQSKLKCTEEEATKMLKWSKEIQATDYKEISENLTILLNHEVTPACILENPWLLVEKKATIRQKIFSLNDMEPKQLRDFVPLLRISLINLMKLQQRYKQESPHIPHKHRVYYLSNQLEIEPRIVSKYLSLRQFIFYLPFSKLHASISLLRKYNVAPMNILKDIWVLRYNADLIQERLDYVKKVEVKRTMPWMVRCPDSILDNSLKITQENRAILGRNETALEYLCERLGYDQQTMMYIMSKHPAALRVRVTKIKEILDYLLIEAGFSPQDIAQVPRILCHSLETTRSRLNELKNHGCTPSTLTIVCKSQREYEKFVNNWLSCREKIKIKEKLDSL</sequence>
<dbReference type="EnsemblMetazoa" id="LLOJ001089-RA">
    <property type="protein sequence ID" value="LLOJ001089-PA"/>
    <property type="gene ID" value="LLOJ001089"/>
</dbReference>
<dbReference type="EMBL" id="AJWK01004116">
    <property type="status" value="NOT_ANNOTATED_CDS"/>
    <property type="molecule type" value="Genomic_DNA"/>
</dbReference>
<keyword evidence="2" id="KW-0809">Transit peptide</keyword>
<dbReference type="GO" id="GO:0006393">
    <property type="term" value="P:termination of mitochondrial transcription"/>
    <property type="evidence" value="ECO:0007669"/>
    <property type="project" value="TreeGrafter"/>
</dbReference>
<dbReference type="VEuPathDB" id="VectorBase:LLOJ001089"/>
<keyword evidence="4" id="KW-1185">Reference proteome</keyword>
<evidence type="ECO:0000313" key="4">
    <source>
        <dbReference type="Proteomes" id="UP000092461"/>
    </source>
</evidence>
<evidence type="ECO:0000256" key="2">
    <source>
        <dbReference type="ARBA" id="ARBA00022946"/>
    </source>
</evidence>
<reference evidence="3" key="1">
    <citation type="submission" date="2020-05" db="UniProtKB">
        <authorList>
            <consortium name="EnsemblMetazoa"/>
        </authorList>
    </citation>
    <scope>IDENTIFICATION</scope>
    <source>
        <strain evidence="3">Jacobina</strain>
    </source>
</reference>